<proteinExistence type="predicted"/>
<evidence type="ECO:0000313" key="4">
    <source>
        <dbReference type="Proteomes" id="UP000249260"/>
    </source>
</evidence>
<feature type="domain" description="Glycosyl hydrolase family 98 putative carbohydrate-binding module" evidence="2">
    <location>
        <begin position="98"/>
        <end position="228"/>
    </location>
</feature>
<comment type="caution">
    <text evidence="3">The sequence shown here is derived from an EMBL/GenBank/DDBJ whole genome shotgun (WGS) entry which is preliminary data.</text>
</comment>
<dbReference type="EMBL" id="QLUW01000004">
    <property type="protein sequence ID" value="RAP74374.1"/>
    <property type="molecule type" value="Genomic_DNA"/>
</dbReference>
<dbReference type="Proteomes" id="UP000249260">
    <property type="component" value="Unassembled WGS sequence"/>
</dbReference>
<name>A0A328U321_9BACL</name>
<reference evidence="3 4" key="1">
    <citation type="submission" date="2018-06" db="EMBL/GenBank/DDBJ databases">
        <title>Paenibacillus montanisoli sp. nov., isolated from mountain area soil.</title>
        <authorList>
            <person name="Wu M."/>
        </authorList>
    </citation>
    <scope>NUCLEOTIDE SEQUENCE [LARGE SCALE GENOMIC DNA]</scope>
    <source>
        <strain evidence="3 4">RA17</strain>
    </source>
</reference>
<dbReference type="InterPro" id="IPR038637">
    <property type="entry name" value="NPCBM_sf"/>
</dbReference>
<dbReference type="InterPro" id="IPR008979">
    <property type="entry name" value="Galactose-bd-like_sf"/>
</dbReference>
<evidence type="ECO:0000259" key="2">
    <source>
        <dbReference type="Pfam" id="PF08305"/>
    </source>
</evidence>
<evidence type="ECO:0000313" key="3">
    <source>
        <dbReference type="EMBL" id="RAP74374.1"/>
    </source>
</evidence>
<dbReference type="Gene3D" id="2.60.120.1060">
    <property type="entry name" value="NPCBM/NEW2 domain"/>
    <property type="match status" value="1"/>
</dbReference>
<evidence type="ECO:0000259" key="1">
    <source>
        <dbReference type="Pfam" id="PF07833"/>
    </source>
</evidence>
<dbReference type="AlphaFoldDB" id="A0A328U321"/>
<evidence type="ECO:0008006" key="5">
    <source>
        <dbReference type="Google" id="ProtNLM"/>
    </source>
</evidence>
<dbReference type="SUPFAM" id="SSF55383">
    <property type="entry name" value="Copper amine oxidase, domain N"/>
    <property type="match status" value="1"/>
</dbReference>
<accession>A0A328U321</accession>
<dbReference type="InterPro" id="IPR012854">
    <property type="entry name" value="Cu_amine_oxidase-like_N"/>
</dbReference>
<dbReference type="InterPro" id="IPR013222">
    <property type="entry name" value="Glyco_hyd_98_carb-bd"/>
</dbReference>
<dbReference type="Pfam" id="PF07833">
    <property type="entry name" value="Cu_amine_oxidN1"/>
    <property type="match status" value="1"/>
</dbReference>
<dbReference type="SUPFAM" id="SSF49785">
    <property type="entry name" value="Galactose-binding domain-like"/>
    <property type="match status" value="1"/>
</dbReference>
<dbReference type="RefSeq" id="WP_112884163.1">
    <property type="nucleotide sequence ID" value="NZ_QLUW01000004.1"/>
</dbReference>
<gene>
    <name evidence="3" type="ORF">DL346_20040</name>
</gene>
<organism evidence="3 4">
    <name type="scientific">Paenibacillus montanisoli</name>
    <dbReference type="NCBI Taxonomy" id="2081970"/>
    <lineage>
        <taxon>Bacteria</taxon>
        <taxon>Bacillati</taxon>
        <taxon>Bacillota</taxon>
        <taxon>Bacilli</taxon>
        <taxon>Bacillales</taxon>
        <taxon>Paenibacillaceae</taxon>
        <taxon>Paenibacillus</taxon>
    </lineage>
</organism>
<sequence length="233" mass="26046">MLKKSRQFIAGVLVGATLFGGTTVLAANKTILEITTLPLKYFFDGLQINPPEDQQGFVYKGTTYVPLRFVSESLGEKVTWEGKTSSIYVGKMPEGKLTYLTDLQPHSTSGSFNTLIKDSGNFTTIMNQTYSKSMQLNTYNPASGEYLLDGQYKRFQAGLMPDSYWKGKNSEKLGIIKIYGDGEVLYSSPTISSNASEIENIDIDVTRVLKLSIEFDPYITSPYIDFIQPRFIQ</sequence>
<dbReference type="InterPro" id="IPR036582">
    <property type="entry name" value="Mao_N_sf"/>
</dbReference>
<feature type="domain" description="Copper amine oxidase-like N-terminal" evidence="1">
    <location>
        <begin position="43"/>
        <end position="88"/>
    </location>
</feature>
<protein>
    <recommendedName>
        <fullName evidence="5">Glycosyl hydrolase family 98 putative carbohydrate-binding module domain-containing protein</fullName>
    </recommendedName>
</protein>
<dbReference type="OrthoDB" id="366502at2"/>
<keyword evidence="4" id="KW-1185">Reference proteome</keyword>
<dbReference type="Pfam" id="PF08305">
    <property type="entry name" value="NPCBM"/>
    <property type="match status" value="1"/>
</dbReference>